<keyword evidence="2" id="KW-0479">Metal-binding</keyword>
<dbReference type="SUPFAM" id="SSF50978">
    <property type="entry name" value="WD40 repeat-like"/>
    <property type="match status" value="1"/>
</dbReference>
<dbReference type="PANTHER" id="PTHR46200">
    <property type="entry name" value="GATOR COMPLEX PROTEIN WDR24"/>
    <property type="match status" value="1"/>
</dbReference>
<sequence length="473" mass="50530">MDFLHSRPVISSLYSRVPSGANSPHRSSSSHPLSSVSLSPDGTHAVASGRDVLHVLNLSLDGSGSRNDALKEIRSVRISQYFQAPSQPSGGAITRPQYPHVHDILSAQAPSVPTPTVGGGGGVNVTVTDVAWSLPQSYLVDNGFNSEVVSPGGDSSTVDSMDDGADSEQHPGHYPAFIKRVRVGTGKTQFYPSNVQAMDDSSVVAASGSNGVVVAWHNSALLGDATNSPSNNAQSGLFHDRRERSVSTSSSIGQPEAVFLAHSRAVNRLAFHPTGNRPYLMLTASQDGTVKLWDRRASSAPVTDDKPNAALTVPNMRTWFGFGTQITANRSLSTSTYATTSNWHCVSTYTPKCEAIRDIKWNPFIEDVFAMVSDNGTLCVYDIRLNRPVLKTTSAHAGEATSVDWHPSDKYVLATGGGRDRLLKVWDTESSLNIHKQDEAISIVSNSASYVSGCTDSSGENANKIEDVDTGSR</sequence>
<evidence type="ECO:0000313" key="9">
    <source>
        <dbReference type="Proteomes" id="UP001530400"/>
    </source>
</evidence>
<evidence type="ECO:0000256" key="6">
    <source>
        <dbReference type="PROSITE-ProRule" id="PRU00221"/>
    </source>
</evidence>
<comment type="caution">
    <text evidence="8">The sequence shown here is derived from an EMBL/GenBank/DDBJ whole genome shotgun (WGS) entry which is preliminary data.</text>
</comment>
<dbReference type="InterPro" id="IPR036322">
    <property type="entry name" value="WD40_repeat_dom_sf"/>
</dbReference>
<dbReference type="PROSITE" id="PS00678">
    <property type="entry name" value="WD_REPEATS_1"/>
    <property type="match status" value="1"/>
</dbReference>
<feature type="compositionally biased region" description="Low complexity" evidence="7">
    <location>
        <begin position="23"/>
        <end position="40"/>
    </location>
</feature>
<feature type="region of interest" description="Disordered" evidence="7">
    <location>
        <begin position="150"/>
        <end position="172"/>
    </location>
</feature>
<feature type="repeat" description="WD" evidence="6">
    <location>
        <begin position="259"/>
        <end position="303"/>
    </location>
</feature>
<feature type="region of interest" description="Disordered" evidence="7">
    <location>
        <begin position="224"/>
        <end position="251"/>
    </location>
</feature>
<evidence type="ECO:0008006" key="10">
    <source>
        <dbReference type="Google" id="ProtNLM"/>
    </source>
</evidence>
<dbReference type="PROSITE" id="PS50294">
    <property type="entry name" value="WD_REPEATS_REGION"/>
    <property type="match status" value="1"/>
</dbReference>
<feature type="compositionally biased region" description="Polar residues" evidence="7">
    <location>
        <begin position="225"/>
        <end position="235"/>
    </location>
</feature>
<evidence type="ECO:0000256" key="5">
    <source>
        <dbReference type="ARBA" id="ARBA00022833"/>
    </source>
</evidence>
<reference evidence="8 9" key="1">
    <citation type="submission" date="2024-10" db="EMBL/GenBank/DDBJ databases">
        <title>Updated reference genomes for cyclostephanoid diatoms.</title>
        <authorList>
            <person name="Roberts W.R."/>
            <person name="Alverson A.J."/>
        </authorList>
    </citation>
    <scope>NUCLEOTIDE SEQUENCE [LARGE SCALE GENOMIC DNA]</scope>
    <source>
        <strain evidence="8 9">AJA010-31</strain>
    </source>
</reference>
<dbReference type="EMBL" id="JALLPJ020000520">
    <property type="protein sequence ID" value="KAL3789518.1"/>
    <property type="molecule type" value="Genomic_DNA"/>
</dbReference>
<feature type="compositionally biased region" description="Polar residues" evidence="7">
    <location>
        <begin position="150"/>
        <end position="159"/>
    </location>
</feature>
<dbReference type="InterPro" id="IPR001680">
    <property type="entry name" value="WD40_rpt"/>
</dbReference>
<evidence type="ECO:0000256" key="7">
    <source>
        <dbReference type="SAM" id="MobiDB-lite"/>
    </source>
</evidence>
<dbReference type="Pfam" id="PF00400">
    <property type="entry name" value="WD40"/>
    <property type="match status" value="2"/>
</dbReference>
<keyword evidence="9" id="KW-1185">Reference proteome</keyword>
<evidence type="ECO:0000313" key="8">
    <source>
        <dbReference type="EMBL" id="KAL3789518.1"/>
    </source>
</evidence>
<dbReference type="PANTHER" id="PTHR46200:SF1">
    <property type="entry name" value="GATOR COMPLEX PROTEIN WDR24"/>
    <property type="match status" value="1"/>
</dbReference>
<keyword evidence="5" id="KW-0862">Zinc</keyword>
<keyword evidence="3" id="KW-0677">Repeat</keyword>
<feature type="region of interest" description="Disordered" evidence="7">
    <location>
        <begin position="14"/>
        <end position="42"/>
    </location>
</feature>
<dbReference type="SMART" id="SM00320">
    <property type="entry name" value="WD40"/>
    <property type="match status" value="5"/>
</dbReference>
<name>A0ABD3PMV9_9STRA</name>
<accession>A0ABD3PMV9</accession>
<protein>
    <recommendedName>
        <fullName evidence="10">Peroxin-7</fullName>
    </recommendedName>
</protein>
<dbReference type="InterPro" id="IPR019775">
    <property type="entry name" value="WD40_repeat_CS"/>
</dbReference>
<evidence type="ECO:0000256" key="1">
    <source>
        <dbReference type="ARBA" id="ARBA00022574"/>
    </source>
</evidence>
<dbReference type="InterPro" id="IPR037590">
    <property type="entry name" value="WDR24"/>
</dbReference>
<keyword evidence="1 6" id="KW-0853">WD repeat</keyword>
<dbReference type="Proteomes" id="UP001530400">
    <property type="component" value="Unassembled WGS sequence"/>
</dbReference>
<organism evidence="8 9">
    <name type="scientific">Cyclotella atomus</name>
    <dbReference type="NCBI Taxonomy" id="382360"/>
    <lineage>
        <taxon>Eukaryota</taxon>
        <taxon>Sar</taxon>
        <taxon>Stramenopiles</taxon>
        <taxon>Ochrophyta</taxon>
        <taxon>Bacillariophyta</taxon>
        <taxon>Coscinodiscophyceae</taxon>
        <taxon>Thalassiosirophycidae</taxon>
        <taxon>Stephanodiscales</taxon>
        <taxon>Stephanodiscaceae</taxon>
        <taxon>Cyclotella</taxon>
    </lineage>
</organism>
<feature type="repeat" description="WD" evidence="6">
    <location>
        <begin position="393"/>
        <end position="436"/>
    </location>
</feature>
<dbReference type="PROSITE" id="PS50082">
    <property type="entry name" value="WD_REPEATS_2"/>
    <property type="match status" value="2"/>
</dbReference>
<dbReference type="AlphaFoldDB" id="A0ABD3PMV9"/>
<dbReference type="InterPro" id="IPR015943">
    <property type="entry name" value="WD40/YVTN_repeat-like_dom_sf"/>
</dbReference>
<evidence type="ECO:0000256" key="3">
    <source>
        <dbReference type="ARBA" id="ARBA00022737"/>
    </source>
</evidence>
<dbReference type="GO" id="GO:0008270">
    <property type="term" value="F:zinc ion binding"/>
    <property type="evidence" value="ECO:0007669"/>
    <property type="project" value="UniProtKB-KW"/>
</dbReference>
<keyword evidence="4" id="KW-0863">Zinc-finger</keyword>
<proteinExistence type="predicted"/>
<evidence type="ECO:0000256" key="4">
    <source>
        <dbReference type="ARBA" id="ARBA00022771"/>
    </source>
</evidence>
<dbReference type="Gene3D" id="2.130.10.10">
    <property type="entry name" value="YVTN repeat-like/Quinoprotein amine dehydrogenase"/>
    <property type="match status" value="2"/>
</dbReference>
<evidence type="ECO:0000256" key="2">
    <source>
        <dbReference type="ARBA" id="ARBA00022723"/>
    </source>
</evidence>
<gene>
    <name evidence="8" type="ORF">ACHAWO_004236</name>
</gene>